<organism evidence="1 2">
    <name type="scientific">Heliobacterium chlorum</name>
    <dbReference type="NCBI Taxonomy" id="2698"/>
    <lineage>
        <taxon>Bacteria</taxon>
        <taxon>Bacillati</taxon>
        <taxon>Bacillota</taxon>
        <taxon>Clostridia</taxon>
        <taxon>Eubacteriales</taxon>
        <taxon>Heliobacteriaceae</taxon>
        <taxon>Heliobacterium</taxon>
    </lineage>
</organism>
<evidence type="ECO:0000313" key="2">
    <source>
        <dbReference type="Proteomes" id="UP000617402"/>
    </source>
</evidence>
<dbReference type="Proteomes" id="UP000617402">
    <property type="component" value="Unassembled WGS sequence"/>
</dbReference>
<reference evidence="1 2" key="1">
    <citation type="submission" date="2020-07" db="EMBL/GenBank/DDBJ databases">
        <title>Draft whole-genome sequence of Heliobacterium chlorum DSM 3682, type strain.</title>
        <authorList>
            <person name="Kyndt J.A."/>
            <person name="Meyer T.E."/>
            <person name="Imhoff J.F."/>
        </authorList>
    </citation>
    <scope>NUCLEOTIDE SEQUENCE [LARGE SCALE GENOMIC DNA]</scope>
    <source>
        <strain evidence="1 2">DSM 3682</strain>
    </source>
</reference>
<sequence length="104" mass="11510">MIPMKQTVAIRKAGELDIWGKPSFGEPTVYPCRIDASNKRVQQSNGQEATSCATILIKGLVPVSLSDQIEWSDEIDQTYSKTPVTIAIIRDFSGKPLFTQVVVR</sequence>
<dbReference type="EMBL" id="JACVHF010000032">
    <property type="protein sequence ID" value="MBC9786306.1"/>
    <property type="molecule type" value="Genomic_DNA"/>
</dbReference>
<gene>
    <name evidence="1" type="ORF">H1S01_17750</name>
</gene>
<evidence type="ECO:0008006" key="3">
    <source>
        <dbReference type="Google" id="ProtNLM"/>
    </source>
</evidence>
<protein>
    <recommendedName>
        <fullName evidence="3">Phage protein</fullName>
    </recommendedName>
</protein>
<evidence type="ECO:0000313" key="1">
    <source>
        <dbReference type="EMBL" id="MBC9786306.1"/>
    </source>
</evidence>
<comment type="caution">
    <text evidence="1">The sequence shown here is derived from an EMBL/GenBank/DDBJ whole genome shotgun (WGS) entry which is preliminary data.</text>
</comment>
<dbReference type="RefSeq" id="WP_188041730.1">
    <property type="nucleotide sequence ID" value="NZ_JACVHF010000032.1"/>
</dbReference>
<keyword evidence="2" id="KW-1185">Reference proteome</keyword>
<proteinExistence type="predicted"/>
<accession>A0ABR7T9B8</accession>
<name>A0ABR7T9B8_HELCL</name>